<dbReference type="InterPro" id="IPR014976">
    <property type="entry name" value="AbpA_HamA_C"/>
</dbReference>
<dbReference type="RefSeq" id="WP_105543445.1">
    <property type="nucleotide sequence ID" value="NZ_JBBGZH010000002.1"/>
</dbReference>
<sequence>MASNRRHIIYRPWGRHTVTTPSYLNWLVDTGERQATACGREIEIWELNPQDDAEILSNWARHFRNHYIADADLPFMAGGTGLGHPDYLRTILFPDAKVAPGPSLRSGDFGEIVVADFIEYFLGYWCPRELRYQDRWNRNDSTKGCDVIGFKFANEDNPGPADELFIFESKSGMSASGGNRLQDAIDDSVKDRLREGMSLNAIKRRFFDRGEMGDARKVERFQNEADRPFRRINGAAAILDEAVFAETDMAATNGAAHFNQENLRLLVIRGPSLMKLVHTLYERAADEA</sequence>
<reference evidence="2 3" key="1">
    <citation type="submission" date="2023-12" db="EMBL/GenBank/DDBJ databases">
        <title>Gut-associated functions are favored during microbiome assembly across C. elegans life.</title>
        <authorList>
            <person name="Zimmermann J."/>
        </authorList>
    </citation>
    <scope>NUCLEOTIDE SEQUENCE [LARGE SCALE GENOMIC DNA]</scope>
    <source>
        <strain evidence="2 3">MYb71</strain>
    </source>
</reference>
<comment type="caution">
    <text evidence="2">The sequence shown here is derived from an EMBL/GenBank/DDBJ whole genome shotgun (WGS) entry which is preliminary data.</text>
</comment>
<dbReference type="Pfam" id="PF08878">
    <property type="entry name" value="HamA"/>
    <property type="match status" value="1"/>
</dbReference>
<keyword evidence="3" id="KW-1185">Reference proteome</keyword>
<name>A0ABU8PH80_9HYPH</name>
<evidence type="ECO:0000313" key="3">
    <source>
        <dbReference type="Proteomes" id="UP001375812"/>
    </source>
</evidence>
<dbReference type="Proteomes" id="UP001375812">
    <property type="component" value="Unassembled WGS sequence"/>
</dbReference>
<proteinExistence type="predicted"/>
<accession>A0ABU8PH80</accession>
<evidence type="ECO:0000313" key="2">
    <source>
        <dbReference type="EMBL" id="MEJ5020950.1"/>
    </source>
</evidence>
<dbReference type="EMBL" id="JBBGZH010000002">
    <property type="protein sequence ID" value="MEJ5020950.1"/>
    <property type="molecule type" value="Genomic_DNA"/>
</dbReference>
<evidence type="ECO:0000259" key="1">
    <source>
        <dbReference type="Pfam" id="PF08878"/>
    </source>
</evidence>
<gene>
    <name evidence="2" type="ORF">WH297_14585</name>
</gene>
<organism evidence="2 3">
    <name type="scientific">Ochrobactrum vermis</name>
    <dbReference type="NCBI Taxonomy" id="1827297"/>
    <lineage>
        <taxon>Bacteria</taxon>
        <taxon>Pseudomonadati</taxon>
        <taxon>Pseudomonadota</taxon>
        <taxon>Alphaproteobacteria</taxon>
        <taxon>Hyphomicrobiales</taxon>
        <taxon>Brucellaceae</taxon>
        <taxon>Brucella/Ochrobactrum group</taxon>
        <taxon>Ochrobactrum</taxon>
    </lineage>
</organism>
<protein>
    <submittedName>
        <fullName evidence="2">Hachiman antiphage defense system protein HamA</fullName>
    </submittedName>
</protein>
<feature type="domain" description="Anti-bacteriophage protein A/HamA C-terminal" evidence="1">
    <location>
        <begin position="23"/>
        <end position="284"/>
    </location>
</feature>